<evidence type="ECO:0000313" key="3">
    <source>
        <dbReference type="Proteomes" id="UP000070700"/>
    </source>
</evidence>
<proteinExistence type="predicted"/>
<evidence type="ECO:0000313" key="2">
    <source>
        <dbReference type="EMBL" id="KUJ11625.1"/>
    </source>
</evidence>
<feature type="compositionally biased region" description="Basic and acidic residues" evidence="1">
    <location>
        <begin position="36"/>
        <end position="53"/>
    </location>
</feature>
<evidence type="ECO:0000256" key="1">
    <source>
        <dbReference type="SAM" id="MobiDB-lite"/>
    </source>
</evidence>
<dbReference type="RefSeq" id="XP_018065980.1">
    <property type="nucleotide sequence ID" value="XM_018220434.1"/>
</dbReference>
<dbReference type="InParanoid" id="A0A194WUJ2"/>
<dbReference type="Proteomes" id="UP000070700">
    <property type="component" value="Unassembled WGS sequence"/>
</dbReference>
<keyword evidence="3" id="KW-1185">Reference proteome</keyword>
<dbReference type="AlphaFoldDB" id="A0A194WUJ2"/>
<organism evidence="2 3">
    <name type="scientific">Mollisia scopiformis</name>
    <name type="common">Conifer needle endophyte fungus</name>
    <name type="synonym">Phialocephala scopiformis</name>
    <dbReference type="NCBI Taxonomy" id="149040"/>
    <lineage>
        <taxon>Eukaryota</taxon>
        <taxon>Fungi</taxon>
        <taxon>Dikarya</taxon>
        <taxon>Ascomycota</taxon>
        <taxon>Pezizomycotina</taxon>
        <taxon>Leotiomycetes</taxon>
        <taxon>Helotiales</taxon>
        <taxon>Mollisiaceae</taxon>
        <taxon>Mollisia</taxon>
    </lineage>
</organism>
<name>A0A194WUJ2_MOLSC</name>
<gene>
    <name evidence="2" type="ORF">LY89DRAFT_739052</name>
</gene>
<accession>A0A194WUJ2</accession>
<dbReference type="EMBL" id="KQ947426">
    <property type="protein sequence ID" value="KUJ11625.1"/>
    <property type="molecule type" value="Genomic_DNA"/>
</dbReference>
<protein>
    <submittedName>
        <fullName evidence="2">Uncharacterized protein</fullName>
    </submittedName>
</protein>
<reference evidence="2 3" key="1">
    <citation type="submission" date="2015-10" db="EMBL/GenBank/DDBJ databases">
        <title>Full genome of DAOMC 229536 Phialocephala scopiformis, a fungal endophyte of spruce producing the potent anti-insectan compound rugulosin.</title>
        <authorList>
            <consortium name="DOE Joint Genome Institute"/>
            <person name="Walker A.K."/>
            <person name="Frasz S.L."/>
            <person name="Seifert K.A."/>
            <person name="Miller J.D."/>
            <person name="Mondo S.J."/>
            <person name="Labutti K."/>
            <person name="Lipzen A."/>
            <person name="Dockter R."/>
            <person name="Kennedy M."/>
            <person name="Grigoriev I.V."/>
            <person name="Spatafora J.W."/>
        </authorList>
    </citation>
    <scope>NUCLEOTIDE SEQUENCE [LARGE SCALE GENOMIC DNA]</scope>
    <source>
        <strain evidence="2 3">CBS 120377</strain>
    </source>
</reference>
<dbReference type="KEGG" id="psco:LY89DRAFT_739052"/>
<sequence>MYSDSKTPKKRVSVRKQAPISRETKETQDTFDEKDEDKATKESEKEAALNKETKEETKKDYLLILLGIGFWLEN</sequence>
<feature type="region of interest" description="Disordered" evidence="1">
    <location>
        <begin position="1"/>
        <end position="53"/>
    </location>
</feature>
<dbReference type="GeneID" id="28830160"/>